<sequence length="73" mass="7908">MEQLKKIIGKNILFIIGAVAGAIGGYFYWLYVGCTSGTCPITSSPFMSTVWGAVMGGLLLSIFQKDKDKSKKQ</sequence>
<keyword evidence="1" id="KW-0812">Transmembrane</keyword>
<dbReference type="InterPro" id="IPR045764">
    <property type="entry name" value="DUF6132"/>
</dbReference>
<keyword evidence="1" id="KW-0472">Membrane</keyword>
<reference evidence="2 3" key="1">
    <citation type="journal article" date="2015" name="Microbes Environ.">
        <title>Distribution and evolution of nitrogen fixation genes in the phylum bacteroidetes.</title>
        <authorList>
            <person name="Inoue J."/>
            <person name="Oshima K."/>
            <person name="Suda W."/>
            <person name="Sakamoto M."/>
            <person name="Iino T."/>
            <person name="Noda S."/>
            <person name="Hongoh Y."/>
            <person name="Hattori M."/>
            <person name="Ohkuma M."/>
        </authorList>
    </citation>
    <scope>NUCLEOTIDE SEQUENCE [LARGE SCALE GENOMIC DNA]</scope>
    <source>
        <strain evidence="2 3">JCM 15093</strain>
    </source>
</reference>
<evidence type="ECO:0000313" key="3">
    <source>
        <dbReference type="Proteomes" id="UP000027601"/>
    </source>
</evidence>
<evidence type="ECO:0000313" key="2">
    <source>
        <dbReference type="EMBL" id="GAK35544.1"/>
    </source>
</evidence>
<keyword evidence="1" id="KW-1133">Transmembrane helix</keyword>
<gene>
    <name evidence="2" type="ORF">JCM15093_644</name>
</gene>
<dbReference type="RefSeq" id="WP_024995667.1">
    <property type="nucleotide sequence ID" value="NZ_BAJS01000002.1"/>
</dbReference>
<feature type="transmembrane region" description="Helical" evidence="1">
    <location>
        <begin position="12"/>
        <end position="31"/>
    </location>
</feature>
<dbReference type="STRING" id="1121097.GCA_000428125_01268"/>
<organism evidence="2 3">
    <name type="scientific">Bacteroides graminisolvens DSM 19988 = JCM 15093</name>
    <dbReference type="NCBI Taxonomy" id="1121097"/>
    <lineage>
        <taxon>Bacteria</taxon>
        <taxon>Pseudomonadati</taxon>
        <taxon>Bacteroidota</taxon>
        <taxon>Bacteroidia</taxon>
        <taxon>Bacteroidales</taxon>
        <taxon>Bacteroidaceae</taxon>
        <taxon>Bacteroides</taxon>
    </lineage>
</organism>
<dbReference type="OrthoDB" id="2062758at2"/>
<dbReference type="eggNOG" id="COG0607">
    <property type="taxonomic scope" value="Bacteria"/>
</dbReference>
<dbReference type="Proteomes" id="UP000027601">
    <property type="component" value="Unassembled WGS sequence"/>
</dbReference>
<dbReference type="Pfam" id="PF19628">
    <property type="entry name" value="DUF6132"/>
    <property type="match status" value="1"/>
</dbReference>
<accession>A0A069D5V7</accession>
<keyword evidence="3" id="KW-1185">Reference proteome</keyword>
<dbReference type="EMBL" id="BAJS01000002">
    <property type="protein sequence ID" value="GAK35544.1"/>
    <property type="molecule type" value="Genomic_DNA"/>
</dbReference>
<comment type="caution">
    <text evidence="2">The sequence shown here is derived from an EMBL/GenBank/DDBJ whole genome shotgun (WGS) entry which is preliminary data.</text>
</comment>
<proteinExistence type="predicted"/>
<evidence type="ECO:0000256" key="1">
    <source>
        <dbReference type="SAM" id="Phobius"/>
    </source>
</evidence>
<name>A0A069D5V7_9BACE</name>
<dbReference type="AlphaFoldDB" id="A0A069D5V7"/>
<feature type="transmembrane region" description="Helical" evidence="1">
    <location>
        <begin position="43"/>
        <end position="63"/>
    </location>
</feature>
<protein>
    <submittedName>
        <fullName evidence="2">Uncharacterized protein</fullName>
    </submittedName>
</protein>